<protein>
    <recommendedName>
        <fullName evidence="7">DUF1750-domain-containing protein</fullName>
    </recommendedName>
</protein>
<dbReference type="InterPro" id="IPR046464">
    <property type="entry name" value="SWI-SNF_Ssr4_C"/>
</dbReference>
<feature type="compositionally biased region" description="Low complexity" evidence="2">
    <location>
        <begin position="695"/>
        <end position="709"/>
    </location>
</feature>
<feature type="compositionally biased region" description="Polar residues" evidence="2">
    <location>
        <begin position="606"/>
        <end position="616"/>
    </location>
</feature>
<sequence length="765" mass="82262">MANDPSQNVHADLLPHVHLLSTYRYPSMPRLDLAEVHRWLLGAPKIARDTAPFFWTYLDAPKDNTIYLTWQPLSRRGTEFASDGYIWASGETYYQQDVGNGLVLEIFFQRCGYRIGEPAAVHSRRRFRLTAPQGAAPNAPPPQVDPSLWIVHYGPAEKNDRLPVHMIQITPHMQQILNFRQQLLSFGQIVRKEFMLSDRVNWPHIPLPGRGNSMYAPPINVRGVPQAMAYPPQGPAAVPPGKRRGGQVPPQVQGHHQHVIGAAPSFEAYDDEEDNSRGDLFDHLSPREISMSRFQQNHEWMEEILSSPYRIGQIVAPDLGLGLKGELASLTHGIFEAQGSDALSAVPKKPYVGHLDPGLADEFRKRVSEKVEATKTEIEKLKADHAATLQRMKGNAVIKRAEADLRFSVQDTGPEIWRLEGREEDGAETTSRRHHGQNREIEDILADVEAILGKHAVAIHEVSRVQDGGYQEPLPEPAPEFDAPLLQIPAVATDAGVQSGSLSRELSHNGSQNSGIMVGDSDVDMGGTAAGLLDQMQNGFSSTSTPVNSFPTPQPQLSAMGSAVGTPQNQNEPSPQPATAATGETTATTNAPVDTNMEDAGPPIAETTTVPDQGTDSGDWVVVPKDEGHTKQPSPNKAAAAVISEPPQTTAIEPSVAAPDKTEPVSATSKPASAVPTPGGGGSAFDGDQNDFSSLGDLDTAGDALADYDPPSVDVGTGDDLGEGLDLNMDMEDSAFGDAFHGVQHSSGISDRGSAGETPADGTNM</sequence>
<feature type="domain" description="SWI/SNF and RSC complexes subunit Ssr4 N-terminal" evidence="3">
    <location>
        <begin position="3"/>
        <end position="219"/>
    </location>
</feature>
<accession>A0ABR3Y4B5</accession>
<keyword evidence="6" id="KW-1185">Reference proteome</keyword>
<evidence type="ECO:0000259" key="3">
    <source>
        <dbReference type="Pfam" id="PF08549"/>
    </source>
</evidence>
<feature type="coiled-coil region" evidence="1">
    <location>
        <begin position="364"/>
        <end position="391"/>
    </location>
</feature>
<dbReference type="Pfam" id="PF08549">
    <property type="entry name" value="SWI-SNF_Ssr4_N"/>
    <property type="match status" value="1"/>
</dbReference>
<evidence type="ECO:0000259" key="4">
    <source>
        <dbReference type="Pfam" id="PF20497"/>
    </source>
</evidence>
<feature type="compositionally biased region" description="Polar residues" evidence="2">
    <location>
        <begin position="496"/>
        <end position="515"/>
    </location>
</feature>
<name>A0ABR3Y4B5_9PEZI</name>
<feature type="domain" description="SWI/SNF and RSC complexes subunit Ssr4 C-terminal" evidence="4">
    <location>
        <begin position="269"/>
        <end position="747"/>
    </location>
</feature>
<feature type="region of interest" description="Disordered" evidence="2">
    <location>
        <begin position="496"/>
        <end position="522"/>
    </location>
</feature>
<feature type="compositionally biased region" description="Low complexity" evidence="2">
    <location>
        <begin position="578"/>
        <end position="591"/>
    </location>
</feature>
<feature type="region of interest" description="Disordered" evidence="2">
    <location>
        <begin position="537"/>
        <end position="725"/>
    </location>
</feature>
<evidence type="ECO:0000313" key="6">
    <source>
        <dbReference type="Proteomes" id="UP001586593"/>
    </source>
</evidence>
<feature type="region of interest" description="Disordered" evidence="2">
    <location>
        <begin position="740"/>
        <end position="765"/>
    </location>
</feature>
<dbReference type="Pfam" id="PF20497">
    <property type="entry name" value="SWI-SNF_Ssr4_C"/>
    <property type="match status" value="1"/>
</dbReference>
<reference evidence="5 6" key="1">
    <citation type="journal article" date="2024" name="Commun. Biol.">
        <title>Comparative genomic analysis of thermophilic fungi reveals convergent evolutionary adaptations and gene losses.</title>
        <authorList>
            <person name="Steindorff A.S."/>
            <person name="Aguilar-Pontes M.V."/>
            <person name="Robinson A.J."/>
            <person name="Andreopoulos B."/>
            <person name="LaButti K."/>
            <person name="Kuo A."/>
            <person name="Mondo S."/>
            <person name="Riley R."/>
            <person name="Otillar R."/>
            <person name="Haridas S."/>
            <person name="Lipzen A."/>
            <person name="Grimwood J."/>
            <person name="Schmutz J."/>
            <person name="Clum A."/>
            <person name="Reid I.D."/>
            <person name="Moisan M.C."/>
            <person name="Butler G."/>
            <person name="Nguyen T.T.M."/>
            <person name="Dewar K."/>
            <person name="Conant G."/>
            <person name="Drula E."/>
            <person name="Henrissat B."/>
            <person name="Hansel C."/>
            <person name="Singer S."/>
            <person name="Hutchinson M.I."/>
            <person name="de Vries R.P."/>
            <person name="Natvig D.O."/>
            <person name="Powell A.J."/>
            <person name="Tsang A."/>
            <person name="Grigoriev I.V."/>
        </authorList>
    </citation>
    <scope>NUCLEOTIDE SEQUENCE [LARGE SCALE GENOMIC DNA]</scope>
    <source>
        <strain evidence="5 6">ATCC 24622</strain>
    </source>
</reference>
<organism evidence="5 6">
    <name type="scientific">Phialemonium thermophilum</name>
    <dbReference type="NCBI Taxonomy" id="223376"/>
    <lineage>
        <taxon>Eukaryota</taxon>
        <taxon>Fungi</taxon>
        <taxon>Dikarya</taxon>
        <taxon>Ascomycota</taxon>
        <taxon>Pezizomycotina</taxon>
        <taxon>Sordariomycetes</taxon>
        <taxon>Sordariomycetidae</taxon>
        <taxon>Cephalothecales</taxon>
        <taxon>Cephalothecaceae</taxon>
        <taxon>Phialemonium</taxon>
    </lineage>
</organism>
<feature type="compositionally biased region" description="Polar residues" evidence="2">
    <location>
        <begin position="537"/>
        <end position="573"/>
    </location>
</feature>
<gene>
    <name evidence="5" type="ORF">VTK73DRAFT_9513</name>
</gene>
<keyword evidence="1" id="KW-0175">Coiled coil</keyword>
<evidence type="ECO:0000313" key="5">
    <source>
        <dbReference type="EMBL" id="KAL1883146.1"/>
    </source>
</evidence>
<dbReference type="InterPro" id="IPR013859">
    <property type="entry name" value="Ssr4_N"/>
</dbReference>
<proteinExistence type="predicted"/>
<dbReference type="Proteomes" id="UP001586593">
    <property type="component" value="Unassembled WGS sequence"/>
</dbReference>
<comment type="caution">
    <text evidence="5">The sequence shown here is derived from an EMBL/GenBank/DDBJ whole genome shotgun (WGS) entry which is preliminary data.</text>
</comment>
<evidence type="ECO:0000256" key="1">
    <source>
        <dbReference type="SAM" id="Coils"/>
    </source>
</evidence>
<evidence type="ECO:0000256" key="2">
    <source>
        <dbReference type="SAM" id="MobiDB-lite"/>
    </source>
</evidence>
<dbReference type="EMBL" id="JAZHXJ010000008">
    <property type="protein sequence ID" value="KAL1883146.1"/>
    <property type="molecule type" value="Genomic_DNA"/>
</dbReference>
<evidence type="ECO:0008006" key="7">
    <source>
        <dbReference type="Google" id="ProtNLM"/>
    </source>
</evidence>